<sequence length="183" mass="20138">MGSASALSSFPLPVWHDINRKGVVSESFCHPHRGCFQRRPSPPTPPLPFFLTASKSKASIPSLRISNCQRAIRHVICLSGTNSAENYTPDDTTSSSKDAAFDIALPRRSLMVQFTCDACGERTRRLINRLAYERGTVFVQCAGCLVYHKFVDNLGLVVEYDLREELHGDSDGIAETGTSNSES</sequence>
<reference evidence="4" key="2">
    <citation type="submission" date="2025-08" db="UniProtKB">
        <authorList>
            <consortium name="RefSeq"/>
        </authorList>
    </citation>
    <scope>IDENTIFICATION</scope>
    <source>
        <tissue evidence="4">Young leaves</tissue>
    </source>
</reference>
<evidence type="ECO:0000313" key="4">
    <source>
        <dbReference type="RefSeq" id="XP_038981565.1"/>
    </source>
</evidence>
<reference evidence="3" key="1">
    <citation type="journal article" date="2019" name="Nat. Commun.">
        <title>Genome-wide association mapping of date palm fruit traits.</title>
        <authorList>
            <person name="Hazzouri K.M."/>
            <person name="Gros-Balthazard M."/>
            <person name="Flowers J.M."/>
            <person name="Copetti D."/>
            <person name="Lemansour A."/>
            <person name="Lebrun M."/>
            <person name="Masmoudi K."/>
            <person name="Ferrand S."/>
            <person name="Dhar M.I."/>
            <person name="Fresquez Z.A."/>
            <person name="Rosas U."/>
            <person name="Zhang J."/>
            <person name="Talag J."/>
            <person name="Lee S."/>
            <person name="Kudrna D."/>
            <person name="Powell R.F."/>
            <person name="Leitch I.J."/>
            <person name="Krueger R.R."/>
            <person name="Wing R.A."/>
            <person name="Amiri K.M.A."/>
            <person name="Purugganan M.D."/>
        </authorList>
    </citation>
    <scope>NUCLEOTIDE SEQUENCE [LARGE SCALE GENOMIC DNA]</scope>
    <source>
        <strain evidence="3">cv. Khalas</strain>
    </source>
</reference>
<dbReference type="Proteomes" id="UP000228380">
    <property type="component" value="Chromosome 4"/>
</dbReference>
<protein>
    <submittedName>
        <fullName evidence="4">Uncharacterized protein C24H6.02c isoform X1</fullName>
    </submittedName>
</protein>
<dbReference type="PANTHER" id="PTHR20922">
    <property type="entry name" value="DNL-TYPE ZINC FINGER PROTEIN"/>
    <property type="match status" value="1"/>
</dbReference>
<dbReference type="GeneID" id="103697463"/>
<dbReference type="GO" id="GO:0051087">
    <property type="term" value="F:protein-folding chaperone binding"/>
    <property type="evidence" value="ECO:0007669"/>
    <property type="project" value="TreeGrafter"/>
</dbReference>
<evidence type="ECO:0000313" key="3">
    <source>
        <dbReference type="Proteomes" id="UP000228380"/>
    </source>
</evidence>
<dbReference type="AlphaFoldDB" id="A0A8B9A4K7"/>
<accession>A0A8B9A4K7</accession>
<evidence type="ECO:0000256" key="1">
    <source>
        <dbReference type="PROSITE-ProRule" id="PRU00834"/>
    </source>
</evidence>
<evidence type="ECO:0000259" key="2">
    <source>
        <dbReference type="PROSITE" id="PS51501"/>
    </source>
</evidence>
<feature type="domain" description="DNL-type" evidence="2">
    <location>
        <begin position="105"/>
        <end position="183"/>
    </location>
</feature>
<gene>
    <name evidence="4" type="primary">LOC103697463</name>
</gene>
<proteinExistence type="predicted"/>
<dbReference type="InterPro" id="IPR007853">
    <property type="entry name" value="Znf_DNL-typ"/>
</dbReference>
<dbReference type="GO" id="GO:0030150">
    <property type="term" value="P:protein import into mitochondrial matrix"/>
    <property type="evidence" value="ECO:0007669"/>
    <property type="project" value="TreeGrafter"/>
</dbReference>
<name>A0A8B9A4K7_PHODC</name>
<dbReference type="PANTHER" id="PTHR20922:SF19">
    <property type="entry name" value="F24J5.3"/>
    <property type="match status" value="1"/>
</dbReference>
<keyword evidence="1" id="KW-0479">Metal-binding</keyword>
<keyword evidence="1" id="KW-0862">Zinc</keyword>
<dbReference type="GO" id="GO:0008270">
    <property type="term" value="F:zinc ion binding"/>
    <property type="evidence" value="ECO:0007669"/>
    <property type="project" value="UniProtKB-KW"/>
</dbReference>
<dbReference type="OrthoDB" id="512667at2759"/>
<dbReference type="GO" id="GO:0005739">
    <property type="term" value="C:mitochondrion"/>
    <property type="evidence" value="ECO:0007669"/>
    <property type="project" value="TreeGrafter"/>
</dbReference>
<dbReference type="GO" id="GO:0006457">
    <property type="term" value="P:protein folding"/>
    <property type="evidence" value="ECO:0007669"/>
    <property type="project" value="TreeGrafter"/>
</dbReference>
<dbReference type="PROSITE" id="PS51501">
    <property type="entry name" value="ZF_DNL"/>
    <property type="match status" value="1"/>
</dbReference>
<dbReference type="InterPro" id="IPR024158">
    <property type="entry name" value="Mt_import_TIM15"/>
</dbReference>
<keyword evidence="3" id="KW-1185">Reference proteome</keyword>
<dbReference type="GO" id="GO:0050821">
    <property type="term" value="P:protein stabilization"/>
    <property type="evidence" value="ECO:0007669"/>
    <property type="project" value="TreeGrafter"/>
</dbReference>
<dbReference type="RefSeq" id="XP_038981565.1">
    <property type="nucleotide sequence ID" value="XM_039125637.1"/>
</dbReference>
<keyword evidence="1" id="KW-0863">Zinc-finger</keyword>
<dbReference type="Pfam" id="PF05180">
    <property type="entry name" value="zf-DNL"/>
    <property type="match status" value="1"/>
</dbReference>
<organism evidence="3 4">
    <name type="scientific">Phoenix dactylifera</name>
    <name type="common">Date palm</name>
    <dbReference type="NCBI Taxonomy" id="42345"/>
    <lineage>
        <taxon>Eukaryota</taxon>
        <taxon>Viridiplantae</taxon>
        <taxon>Streptophyta</taxon>
        <taxon>Embryophyta</taxon>
        <taxon>Tracheophyta</taxon>
        <taxon>Spermatophyta</taxon>
        <taxon>Magnoliopsida</taxon>
        <taxon>Liliopsida</taxon>
        <taxon>Arecaceae</taxon>
        <taxon>Coryphoideae</taxon>
        <taxon>Phoeniceae</taxon>
        <taxon>Phoenix</taxon>
    </lineage>
</organism>